<reference evidence="1 2" key="1">
    <citation type="journal article" date="2022" name="Nat. Ecol. Evol.">
        <title>A masculinizing supergene underlies an exaggerated male reproductive morph in a spider.</title>
        <authorList>
            <person name="Hendrickx F."/>
            <person name="De Corte Z."/>
            <person name="Sonet G."/>
            <person name="Van Belleghem S.M."/>
            <person name="Kostlbacher S."/>
            <person name="Vangestel C."/>
        </authorList>
    </citation>
    <scope>NUCLEOTIDE SEQUENCE [LARGE SCALE GENOMIC DNA]</scope>
    <source>
        <strain evidence="1">W744_W776</strain>
    </source>
</reference>
<keyword evidence="2" id="KW-1185">Reference proteome</keyword>
<evidence type="ECO:0000313" key="2">
    <source>
        <dbReference type="Proteomes" id="UP000827092"/>
    </source>
</evidence>
<accession>A0AAV6VK11</accession>
<proteinExistence type="predicted"/>
<comment type="caution">
    <text evidence="1">The sequence shown here is derived from an EMBL/GenBank/DDBJ whole genome shotgun (WGS) entry which is preliminary data.</text>
</comment>
<protein>
    <submittedName>
        <fullName evidence="1">Uncharacterized protein</fullName>
    </submittedName>
</protein>
<sequence length="224" mass="23869">MMPGYAHIQVSWPPMMPGPMGPIPHMDMPSSSMNKGMPPGFMPPGMPMGMAPMPRNPMMPPSTMSHTIHAPPKPLFPAAVAQATTSSHAPVGTDFQPIMSTAARPTFPAYSGNNSPSISGQPSKTQVAAPVLYNAESTSSPQINSQTKQNIIIVGKGPSTKIMHPDEDISLEELRAAQYNVQNIMNGMNIMGMPPGMVRMPSPYGNQGTMYSQGMMGQGASRPY</sequence>
<evidence type="ECO:0000313" key="1">
    <source>
        <dbReference type="EMBL" id="KAG8197009.1"/>
    </source>
</evidence>
<name>A0AAV6VK11_9ARAC</name>
<dbReference type="EMBL" id="JAFNEN010000059">
    <property type="protein sequence ID" value="KAG8197009.1"/>
    <property type="molecule type" value="Genomic_DNA"/>
</dbReference>
<gene>
    <name evidence="1" type="ORF">JTE90_004282</name>
</gene>
<dbReference type="AlphaFoldDB" id="A0AAV6VK11"/>
<organism evidence="1 2">
    <name type="scientific">Oedothorax gibbosus</name>
    <dbReference type="NCBI Taxonomy" id="931172"/>
    <lineage>
        <taxon>Eukaryota</taxon>
        <taxon>Metazoa</taxon>
        <taxon>Ecdysozoa</taxon>
        <taxon>Arthropoda</taxon>
        <taxon>Chelicerata</taxon>
        <taxon>Arachnida</taxon>
        <taxon>Araneae</taxon>
        <taxon>Araneomorphae</taxon>
        <taxon>Entelegynae</taxon>
        <taxon>Araneoidea</taxon>
        <taxon>Linyphiidae</taxon>
        <taxon>Erigoninae</taxon>
        <taxon>Oedothorax</taxon>
    </lineage>
</organism>
<dbReference type="Proteomes" id="UP000827092">
    <property type="component" value="Unassembled WGS sequence"/>
</dbReference>